<dbReference type="RefSeq" id="XP_009757701.1">
    <property type="nucleotide sequence ID" value="XM_009759399.1"/>
</dbReference>
<keyword evidence="9" id="KW-0460">Magnesium</keyword>
<dbReference type="GO" id="GO:0052725">
    <property type="term" value="F:inositol-1,3,4-trisphosphate 6-kinase activity"/>
    <property type="evidence" value="ECO:0007669"/>
    <property type="project" value="InterPro"/>
</dbReference>
<proteinExistence type="inferred from homology"/>
<keyword evidence="8" id="KW-0067">ATP-binding</keyword>
<dbReference type="PIRSF" id="PIRSF038163">
    <property type="entry name" value="ITPK_uncN"/>
    <property type="match status" value="1"/>
</dbReference>
<keyword evidence="5" id="KW-0479">Metal-binding</keyword>
<dbReference type="PANTHER" id="PTHR14217">
    <property type="entry name" value="INOSITOL-TETRAKISPHOSPHATE 1-KINASE"/>
    <property type="match status" value="1"/>
</dbReference>
<dbReference type="eggNOG" id="ENOG502QQ6B">
    <property type="taxonomic scope" value="Eukaryota"/>
</dbReference>
<dbReference type="GO" id="GO:0047325">
    <property type="term" value="F:inositol-3,4,5,6-tetrakisphosphate 1-kinase activity"/>
    <property type="evidence" value="ECO:0007669"/>
    <property type="project" value="InterPro"/>
</dbReference>
<organism evidence="12 13">
    <name type="scientific">Nicotiana sylvestris</name>
    <name type="common">Wood tobacco</name>
    <name type="synonym">South American tobacco</name>
    <dbReference type="NCBI Taxonomy" id="4096"/>
    <lineage>
        <taxon>Eukaryota</taxon>
        <taxon>Viridiplantae</taxon>
        <taxon>Streptophyta</taxon>
        <taxon>Embryophyta</taxon>
        <taxon>Tracheophyta</taxon>
        <taxon>Spermatophyta</taxon>
        <taxon>Magnoliopsida</taxon>
        <taxon>eudicotyledons</taxon>
        <taxon>Gunneridae</taxon>
        <taxon>Pentapetalae</taxon>
        <taxon>asterids</taxon>
        <taxon>lamiids</taxon>
        <taxon>Solanales</taxon>
        <taxon>Solanaceae</taxon>
        <taxon>Nicotianoideae</taxon>
        <taxon>Nicotianeae</taxon>
        <taxon>Nicotiana</taxon>
    </lineage>
</organism>
<evidence type="ECO:0000256" key="9">
    <source>
        <dbReference type="ARBA" id="ARBA00022842"/>
    </source>
</evidence>
<protein>
    <submittedName>
        <fullName evidence="13">Inositol-tetrakisphosphate 1-kinase 4 isoform X1</fullName>
    </submittedName>
</protein>
<feature type="domain" description="Inositol-tetrakisphosphate 1-kinase N-terminal" evidence="11">
    <location>
        <begin position="209"/>
        <end position="307"/>
    </location>
</feature>
<dbReference type="GO" id="GO:0032957">
    <property type="term" value="P:inositol trisphosphate metabolic process"/>
    <property type="evidence" value="ECO:0007669"/>
    <property type="project" value="InterPro"/>
</dbReference>
<reference evidence="12" key="1">
    <citation type="journal article" date="2013" name="Genome Biol.">
        <title>Reference genomes and transcriptomes of Nicotiana sylvestris and Nicotiana tomentosiformis.</title>
        <authorList>
            <person name="Sierro N."/>
            <person name="Battey J.N."/>
            <person name="Ouadi S."/>
            <person name="Bovet L."/>
            <person name="Goepfert S."/>
            <person name="Bakaher N."/>
            <person name="Peitsch M.C."/>
            <person name="Ivanov N.V."/>
        </authorList>
    </citation>
    <scope>NUCLEOTIDE SEQUENCE [LARGE SCALE GENOMIC DNA]</scope>
</reference>
<evidence type="ECO:0000256" key="5">
    <source>
        <dbReference type="ARBA" id="ARBA00022723"/>
    </source>
</evidence>
<reference evidence="13" key="2">
    <citation type="submission" date="2025-08" db="UniProtKB">
        <authorList>
            <consortium name="RefSeq"/>
        </authorList>
    </citation>
    <scope>IDENTIFICATION</scope>
    <source>
        <tissue evidence="13">Leaf</tissue>
    </source>
</reference>
<dbReference type="Pfam" id="PF05770">
    <property type="entry name" value="Ins134_P3_kin"/>
    <property type="match status" value="1"/>
</dbReference>
<dbReference type="GO" id="GO:0000287">
    <property type="term" value="F:magnesium ion binding"/>
    <property type="evidence" value="ECO:0007669"/>
    <property type="project" value="InterPro"/>
</dbReference>
<evidence type="ECO:0000256" key="6">
    <source>
        <dbReference type="ARBA" id="ARBA00022741"/>
    </source>
</evidence>
<feature type="domain" description="Inositol 1,3,4-trisphosphate 5/6-kinase ATP-grasp" evidence="10">
    <location>
        <begin position="334"/>
        <end position="522"/>
    </location>
</feature>
<dbReference type="GeneID" id="104210491"/>
<keyword evidence="7" id="KW-0418">Kinase</keyword>
<dbReference type="FunFam" id="3.30.470.20:FF:000047">
    <property type="entry name" value="Inositol-tetrakisphosphate 1-kinase 4"/>
    <property type="match status" value="1"/>
</dbReference>
<evidence type="ECO:0000256" key="4">
    <source>
        <dbReference type="ARBA" id="ARBA00022679"/>
    </source>
</evidence>
<dbReference type="OrthoDB" id="25308at2759"/>
<evidence type="ECO:0000256" key="7">
    <source>
        <dbReference type="ARBA" id="ARBA00022777"/>
    </source>
</evidence>
<dbReference type="InterPro" id="IPR008656">
    <property type="entry name" value="Inositol_tetrakis-P_1-kinase"/>
</dbReference>
<evidence type="ECO:0000259" key="11">
    <source>
        <dbReference type="Pfam" id="PF17927"/>
    </source>
</evidence>
<evidence type="ECO:0000256" key="1">
    <source>
        <dbReference type="ARBA" id="ARBA00001946"/>
    </source>
</evidence>
<dbReference type="GO" id="GO:0052726">
    <property type="term" value="F:inositol-1,3,4-trisphosphate 5-kinase activity"/>
    <property type="evidence" value="ECO:0007669"/>
    <property type="project" value="InterPro"/>
</dbReference>
<comment type="subunit">
    <text evidence="3">Monomer.</text>
</comment>
<dbReference type="PANTHER" id="PTHR14217:SF1">
    <property type="entry name" value="INOSITOL-TETRAKISPHOSPHATE 1-KINASE"/>
    <property type="match status" value="1"/>
</dbReference>
<evidence type="ECO:0000313" key="13">
    <source>
        <dbReference type="RefSeq" id="XP_009757701.1"/>
    </source>
</evidence>
<evidence type="ECO:0000313" key="12">
    <source>
        <dbReference type="Proteomes" id="UP000189701"/>
    </source>
</evidence>
<evidence type="ECO:0000256" key="2">
    <source>
        <dbReference type="ARBA" id="ARBA00009601"/>
    </source>
</evidence>
<dbReference type="GO" id="GO:0005737">
    <property type="term" value="C:cytoplasm"/>
    <property type="evidence" value="ECO:0007669"/>
    <property type="project" value="TreeGrafter"/>
</dbReference>
<name>A0A1U7UY82_NICSY</name>
<evidence type="ECO:0000259" key="10">
    <source>
        <dbReference type="Pfam" id="PF05770"/>
    </source>
</evidence>
<dbReference type="GO" id="GO:0005524">
    <property type="term" value="F:ATP binding"/>
    <property type="evidence" value="ECO:0007669"/>
    <property type="project" value="UniProtKB-KW"/>
</dbReference>
<dbReference type="STRING" id="4096.A0A1U7UY82"/>
<dbReference type="AlphaFoldDB" id="A0A1U7UY82"/>
<gene>
    <name evidence="13" type="primary">LOC104210491</name>
</gene>
<evidence type="ECO:0000256" key="8">
    <source>
        <dbReference type="ARBA" id="ARBA00022840"/>
    </source>
</evidence>
<comment type="similarity">
    <text evidence="2">Belongs to the ITPK1 family.</text>
</comment>
<dbReference type="Gene3D" id="3.30.470.20">
    <property type="entry name" value="ATP-grasp fold, B domain"/>
    <property type="match status" value="1"/>
</dbReference>
<dbReference type="Pfam" id="PF17927">
    <property type="entry name" value="Ins134_P3_kin_N"/>
    <property type="match status" value="1"/>
</dbReference>
<evidence type="ECO:0000256" key="3">
    <source>
        <dbReference type="ARBA" id="ARBA00011245"/>
    </source>
</evidence>
<dbReference type="Proteomes" id="UP000189701">
    <property type="component" value="Unplaced"/>
</dbReference>
<comment type="cofactor">
    <cofactor evidence="1">
        <name>Mg(2+)</name>
        <dbReference type="ChEBI" id="CHEBI:18420"/>
    </cofactor>
</comment>
<sequence length="549" mass="61824">MNAKLTQFYAKANFAENRRETQCVCVCERERKRRMCGVKGIVLDASVLLAADKNDDENGSVSLGPGADYILRQLRYSKILTGISYEPDLSAYKVRLLQEKARLYSYNCFVFQSTAIDNFVSEVSLAWGDHSGSYMHVVSSYMDEEISPLISSDWLFTVLRSPGKPSDVEYSPGTENPGKIFINKLEELPLTICSLNKKKQAMGKEVKTVGYLMKPSREEDFAKRGAFPLNPTPNGLTFVALNYELPISWQLKEVDGVLHKSTDDIIAVEMSSSSDFENKVAYTEGMEQLQRYIRCHPDCCVIDPFSNIYPVLDRLKIQQILGGLENLNTKSCSKIRGPHFLKVLDFREPKLEDRIADAKLSLPNIVKPQVACGVADAHSMAIVFKADSYKDLNVPLPAIVQEYVDHSSTMFKFYVVGKKIFFAIKKSTPNADILIKLAEEKELKPLLFDSLKSLPVDKDNQQKSQHDDNNRIDQELVTDAANWLRRVLDLTIFGFDVVIQEGTGDHVIVDVNYLPSFKEVPDEVAIPTFWEAIKEKLTGKKSTEAAILL</sequence>
<keyword evidence="4" id="KW-0808">Transferase</keyword>
<accession>A0A1U7UY82</accession>
<dbReference type="KEGG" id="nsy:104210491"/>
<dbReference type="InterPro" id="IPR040464">
    <property type="entry name" value="InsP(3)kin_ATP-grasp"/>
</dbReference>
<keyword evidence="6" id="KW-0547">Nucleotide-binding</keyword>
<dbReference type="InterPro" id="IPR041429">
    <property type="entry name" value="ITPK1_N"/>
</dbReference>
<keyword evidence="12" id="KW-1185">Reference proteome</keyword>